<proteinExistence type="predicted"/>
<gene>
    <name evidence="1" type="ORF">NCTC12126_03019</name>
</gene>
<evidence type="ECO:0000313" key="1">
    <source>
        <dbReference type="EMBL" id="VFS30898.1"/>
    </source>
</evidence>
<organism evidence="1 2">
    <name type="scientific">Enterobacter cancerogenus</name>
    <dbReference type="NCBI Taxonomy" id="69218"/>
    <lineage>
        <taxon>Bacteria</taxon>
        <taxon>Pseudomonadati</taxon>
        <taxon>Pseudomonadota</taxon>
        <taxon>Gammaproteobacteria</taxon>
        <taxon>Enterobacterales</taxon>
        <taxon>Enterobacteriaceae</taxon>
        <taxon>Enterobacter</taxon>
        <taxon>Enterobacter cloacae complex</taxon>
    </lineage>
</organism>
<accession>A0A484Y462</accession>
<sequence length="49" mass="5623">MSVPDAKGIRPTGTSELVLWIILLNPFRFVRQFLPFLCLFSLNLCTQLL</sequence>
<dbReference type="Proteomes" id="UP000351155">
    <property type="component" value="Unassembled WGS sequence"/>
</dbReference>
<protein>
    <submittedName>
        <fullName evidence="1">Uncharacterized protein</fullName>
    </submittedName>
</protein>
<dbReference type="EMBL" id="CAADIW010000024">
    <property type="protein sequence ID" value="VFS30898.1"/>
    <property type="molecule type" value="Genomic_DNA"/>
</dbReference>
<dbReference type="AlphaFoldDB" id="A0A484Y462"/>
<reference evidence="1 2" key="1">
    <citation type="submission" date="2019-03" db="EMBL/GenBank/DDBJ databases">
        <authorList>
            <consortium name="Pathogen Informatics"/>
        </authorList>
    </citation>
    <scope>NUCLEOTIDE SEQUENCE [LARGE SCALE GENOMIC DNA]</scope>
    <source>
        <strain evidence="1 2">NCTC12126</strain>
    </source>
</reference>
<name>A0A484Y462_9ENTR</name>
<evidence type="ECO:0000313" key="2">
    <source>
        <dbReference type="Proteomes" id="UP000351155"/>
    </source>
</evidence>